<proteinExistence type="inferred from homology"/>
<dbReference type="SMART" id="SM01371">
    <property type="entry name" value="TFIIA"/>
    <property type="match status" value="1"/>
</dbReference>
<dbReference type="GO" id="GO:0006367">
    <property type="term" value="P:transcription initiation at RNA polymerase II promoter"/>
    <property type="evidence" value="ECO:0007669"/>
    <property type="project" value="InterPro"/>
</dbReference>
<evidence type="ECO:0000256" key="1">
    <source>
        <dbReference type="ARBA" id="ARBA00004123"/>
    </source>
</evidence>
<reference evidence="6" key="1">
    <citation type="submission" date="2009-08" db="EMBL/GenBank/DDBJ databases">
        <title>Annotation of Salpingoeca rosetta.</title>
        <authorList>
            <consortium name="The Broad Institute Genome Sequencing Platform"/>
            <person name="Russ C."/>
            <person name="Cuomo C."/>
            <person name="Burger G."/>
            <person name="Gray M.W."/>
            <person name="Holland P.W.H."/>
            <person name="King N."/>
            <person name="Lang F.B.F."/>
            <person name="Roger A.J."/>
            <person name="Ruiz-Trillo I."/>
            <person name="Young S.K."/>
            <person name="Zeng Q."/>
            <person name="Gargeya S."/>
            <person name="Alvarado L."/>
            <person name="Berlin A."/>
            <person name="Chapman S.B."/>
            <person name="Chen Z."/>
            <person name="Freedman E."/>
            <person name="Gellesch M."/>
            <person name="Goldberg J."/>
            <person name="Griggs A."/>
            <person name="Gujja S."/>
            <person name="Heilman E."/>
            <person name="Heiman D."/>
            <person name="Howarth C."/>
            <person name="Mehta T."/>
            <person name="Neiman D."/>
            <person name="Pearson M."/>
            <person name="Roberts A."/>
            <person name="Saif S."/>
            <person name="Shea T."/>
            <person name="Shenoy N."/>
            <person name="Sisk P."/>
            <person name="Stolte C."/>
            <person name="Sykes S."/>
            <person name="White J."/>
            <person name="Yandava C."/>
            <person name="Haas B."/>
            <person name="Nusbaum C."/>
            <person name="Birren B."/>
        </authorList>
    </citation>
    <scope>NUCLEOTIDE SEQUENCE [LARGE SCALE GENOMIC DNA]</scope>
    <source>
        <strain evidence="6">ATCC 50818</strain>
    </source>
</reference>
<evidence type="ECO:0000256" key="2">
    <source>
        <dbReference type="ARBA" id="ARBA00010059"/>
    </source>
</evidence>
<dbReference type="GeneID" id="16072661"/>
<dbReference type="AlphaFoldDB" id="F2UEK5"/>
<dbReference type="OMA" id="NNVRQDF"/>
<keyword evidence="7" id="KW-1185">Reference proteome</keyword>
<dbReference type="RefSeq" id="XP_004992108.1">
    <property type="nucleotide sequence ID" value="XM_004992051.1"/>
</dbReference>
<organism evidence="7">
    <name type="scientific">Salpingoeca rosetta (strain ATCC 50818 / BSB-021)</name>
    <dbReference type="NCBI Taxonomy" id="946362"/>
    <lineage>
        <taxon>Eukaryota</taxon>
        <taxon>Choanoflagellata</taxon>
        <taxon>Craspedida</taxon>
        <taxon>Salpingoecidae</taxon>
        <taxon>Salpingoeca</taxon>
    </lineage>
</organism>
<feature type="compositionally biased region" description="Low complexity" evidence="5">
    <location>
        <begin position="87"/>
        <end position="96"/>
    </location>
</feature>
<accession>F2UEK5</accession>
<dbReference type="GO" id="GO:0005672">
    <property type="term" value="C:transcription factor TFIIA complex"/>
    <property type="evidence" value="ECO:0007669"/>
    <property type="project" value="InterPro"/>
</dbReference>
<dbReference type="OrthoDB" id="6275927at2759"/>
<dbReference type="STRING" id="946362.F2UEK5"/>
<dbReference type="CDD" id="cd07976">
    <property type="entry name" value="TFIIA_alpha_beta_like"/>
    <property type="match status" value="1"/>
</dbReference>
<dbReference type="KEGG" id="sre:PTSG_06712"/>
<keyword evidence="4" id="KW-0539">Nucleus</keyword>
<dbReference type="PANTHER" id="PTHR12694:SF8">
    <property type="entry name" value="TRANSCRIPTION INITIATION FACTOR IIA SUBUNIT 1"/>
    <property type="match status" value="1"/>
</dbReference>
<dbReference type="Proteomes" id="UP000007799">
    <property type="component" value="Unassembled WGS sequence"/>
</dbReference>
<dbReference type="Gene3D" id="1.10.287.100">
    <property type="match status" value="1"/>
</dbReference>
<feature type="region of interest" description="Disordered" evidence="5">
    <location>
        <begin position="64"/>
        <end position="169"/>
    </location>
</feature>
<feature type="compositionally biased region" description="Acidic residues" evidence="5">
    <location>
        <begin position="143"/>
        <end position="163"/>
    </location>
</feature>
<dbReference type="SUPFAM" id="SSF50784">
    <property type="entry name" value="Transcription factor IIA (TFIIA), beta-barrel domain"/>
    <property type="match status" value="1"/>
</dbReference>
<keyword evidence="3" id="KW-0804">Transcription</keyword>
<protein>
    <submittedName>
        <fullName evidence="6">Uncharacterized protein</fullName>
    </submittedName>
</protein>
<dbReference type="InterPro" id="IPR004855">
    <property type="entry name" value="TFIIA_asu/bsu"/>
</dbReference>
<evidence type="ECO:0000313" key="6">
    <source>
        <dbReference type="EMBL" id="EGD75055.1"/>
    </source>
</evidence>
<evidence type="ECO:0000256" key="4">
    <source>
        <dbReference type="ARBA" id="ARBA00023242"/>
    </source>
</evidence>
<gene>
    <name evidence="6" type="ORF">PTSG_06712</name>
</gene>
<dbReference type="PANTHER" id="PTHR12694">
    <property type="entry name" value="TRANSCRIPTION INITIATION FACTOR IIA SUBUNIT 1"/>
    <property type="match status" value="1"/>
</dbReference>
<dbReference type="EMBL" id="GL832971">
    <property type="protein sequence ID" value="EGD75055.1"/>
    <property type="molecule type" value="Genomic_DNA"/>
</dbReference>
<comment type="subcellular location">
    <subcellularLocation>
        <location evidence="1">Nucleus</location>
    </subcellularLocation>
</comment>
<comment type="similarity">
    <text evidence="2">Belongs to the TFIIA subunit 1 family.</text>
</comment>
<dbReference type="InterPro" id="IPR009088">
    <property type="entry name" value="TFIIA_b-brl"/>
</dbReference>
<dbReference type="Gene3D" id="2.30.18.10">
    <property type="entry name" value="Transcription factor IIA (TFIIA), beta-barrel domain"/>
    <property type="match status" value="1"/>
</dbReference>
<feature type="compositionally biased region" description="Polar residues" evidence="5">
    <location>
        <begin position="115"/>
        <end position="125"/>
    </location>
</feature>
<evidence type="ECO:0000256" key="3">
    <source>
        <dbReference type="ARBA" id="ARBA00023163"/>
    </source>
</evidence>
<sequence>MDAVIKHSKPAQEARQVYLDVVDQVIANVKAAFLDEGSDEQVLEDLRSLWLANLYEQRTIDTGLHQVDGAGDDGDDDDDDDDGNDGGQPTPAQEQPQPQPQQPDASGSEPRDTPETQTSTASTGGQPPAPAEQEQPSRNDESVSIDDDDDDDDEDDDDDDDEEMGARPNHIICQHERINHSKNVWKAALRNCVVHVDGQDFVFGAMKLDYIW</sequence>
<dbReference type="SUPFAM" id="SSF47396">
    <property type="entry name" value="Transcription factor IIA (TFIIA), alpha-helical domain"/>
    <property type="match status" value="1"/>
</dbReference>
<dbReference type="InParanoid" id="F2UEK5"/>
<feature type="compositionally biased region" description="Acidic residues" evidence="5">
    <location>
        <begin position="70"/>
        <end position="84"/>
    </location>
</feature>
<dbReference type="FunCoup" id="F2UEK5">
    <property type="interactions" value="1378"/>
</dbReference>
<name>F2UEK5_SALR5</name>
<evidence type="ECO:0000256" key="5">
    <source>
        <dbReference type="SAM" id="MobiDB-lite"/>
    </source>
</evidence>
<evidence type="ECO:0000313" key="7">
    <source>
        <dbReference type="Proteomes" id="UP000007799"/>
    </source>
</evidence>